<evidence type="ECO:0000259" key="8">
    <source>
        <dbReference type="Pfam" id="PF00350"/>
    </source>
</evidence>
<comment type="subcellular location">
    <subcellularLocation>
        <location evidence="1">Membrane</location>
    </subcellularLocation>
</comment>
<dbReference type="AlphaFoldDB" id="A0A9X2UAL4"/>
<keyword evidence="9" id="KW-0132">Cell division</keyword>
<keyword evidence="2" id="KW-0547">Nucleotide-binding</keyword>
<keyword evidence="6" id="KW-0175">Coiled coil</keyword>
<feature type="transmembrane region" description="Helical" evidence="7">
    <location>
        <begin position="667"/>
        <end position="688"/>
    </location>
</feature>
<reference evidence="9" key="1">
    <citation type="submission" date="2022-08" db="EMBL/GenBank/DDBJ databases">
        <title>Genomic Encyclopedia of Type Strains, Phase V (KMG-V): Genome sequencing to study the core and pangenomes of soil and plant-associated prokaryotes.</title>
        <authorList>
            <person name="Whitman W."/>
        </authorList>
    </citation>
    <scope>NUCLEOTIDE SEQUENCE</scope>
    <source>
        <strain evidence="9">SP2017</strain>
    </source>
</reference>
<gene>
    <name evidence="9" type="ORF">GGP83_002756</name>
</gene>
<dbReference type="GO" id="GO:0016020">
    <property type="term" value="C:membrane"/>
    <property type="evidence" value="ECO:0007669"/>
    <property type="project" value="UniProtKB-SubCell"/>
</dbReference>
<keyword evidence="5 7" id="KW-0472">Membrane</keyword>
<dbReference type="PANTHER" id="PTHR10465">
    <property type="entry name" value="TRANSMEMBRANE GTPASE FZO1"/>
    <property type="match status" value="1"/>
</dbReference>
<evidence type="ECO:0000256" key="2">
    <source>
        <dbReference type="ARBA" id="ARBA00022741"/>
    </source>
</evidence>
<dbReference type="Gene3D" id="3.40.50.300">
    <property type="entry name" value="P-loop containing nucleotide triphosphate hydrolases"/>
    <property type="match status" value="1"/>
</dbReference>
<name>A0A9X2UAL4_9BACT</name>
<dbReference type="Proteomes" id="UP001155010">
    <property type="component" value="Unassembled WGS sequence"/>
</dbReference>
<dbReference type="GO" id="GO:0051301">
    <property type="term" value="P:cell division"/>
    <property type="evidence" value="ECO:0007669"/>
    <property type="project" value="UniProtKB-KW"/>
</dbReference>
<evidence type="ECO:0000256" key="6">
    <source>
        <dbReference type="SAM" id="Coils"/>
    </source>
</evidence>
<dbReference type="GO" id="GO:0008053">
    <property type="term" value="P:mitochondrial fusion"/>
    <property type="evidence" value="ECO:0007669"/>
    <property type="project" value="TreeGrafter"/>
</dbReference>
<feature type="transmembrane region" description="Helical" evidence="7">
    <location>
        <begin position="700"/>
        <end position="721"/>
    </location>
</feature>
<dbReference type="RefSeq" id="WP_259082279.1">
    <property type="nucleotide sequence ID" value="NZ_JANUBA010000007.1"/>
</dbReference>
<dbReference type="PANTHER" id="PTHR10465:SF0">
    <property type="entry name" value="SARCALUMENIN"/>
    <property type="match status" value="1"/>
</dbReference>
<comment type="caution">
    <text evidence="9">The sequence shown here is derived from an EMBL/GenBank/DDBJ whole genome shotgun (WGS) entry which is preliminary data.</text>
</comment>
<organism evidence="9 10">
    <name type="scientific">Salinibacter ruber</name>
    <dbReference type="NCBI Taxonomy" id="146919"/>
    <lineage>
        <taxon>Bacteria</taxon>
        <taxon>Pseudomonadati</taxon>
        <taxon>Rhodothermota</taxon>
        <taxon>Rhodothermia</taxon>
        <taxon>Rhodothermales</taxon>
        <taxon>Salinibacteraceae</taxon>
        <taxon>Salinibacter</taxon>
    </lineage>
</organism>
<dbReference type="GO" id="GO:0005525">
    <property type="term" value="F:GTP binding"/>
    <property type="evidence" value="ECO:0007669"/>
    <property type="project" value="UniProtKB-KW"/>
</dbReference>
<feature type="domain" description="Dynamin N-terminal" evidence="8">
    <location>
        <begin position="240"/>
        <end position="406"/>
    </location>
</feature>
<evidence type="ECO:0000256" key="3">
    <source>
        <dbReference type="ARBA" id="ARBA00022801"/>
    </source>
</evidence>
<dbReference type="SUPFAM" id="SSF52540">
    <property type="entry name" value="P-loop containing nucleoside triphosphate hydrolases"/>
    <property type="match status" value="1"/>
</dbReference>
<feature type="coiled-coil region" evidence="6">
    <location>
        <begin position="490"/>
        <end position="524"/>
    </location>
</feature>
<keyword evidence="3" id="KW-0378">Hydrolase</keyword>
<protein>
    <submittedName>
        <fullName evidence="9">GTP-binding protein EngB required for normal cell division</fullName>
    </submittedName>
</protein>
<evidence type="ECO:0000256" key="5">
    <source>
        <dbReference type="ARBA" id="ARBA00023136"/>
    </source>
</evidence>
<keyword evidence="4" id="KW-0342">GTP-binding</keyword>
<keyword evidence="7" id="KW-0812">Transmembrane</keyword>
<feature type="coiled-coil region" evidence="6">
    <location>
        <begin position="773"/>
        <end position="814"/>
    </location>
</feature>
<dbReference type="InterPro" id="IPR027417">
    <property type="entry name" value="P-loop_NTPase"/>
</dbReference>
<evidence type="ECO:0000313" key="10">
    <source>
        <dbReference type="Proteomes" id="UP001155010"/>
    </source>
</evidence>
<evidence type="ECO:0000256" key="7">
    <source>
        <dbReference type="SAM" id="Phobius"/>
    </source>
</evidence>
<proteinExistence type="predicted"/>
<dbReference type="GO" id="GO:0003924">
    <property type="term" value="F:GTPase activity"/>
    <property type="evidence" value="ECO:0007669"/>
    <property type="project" value="InterPro"/>
</dbReference>
<keyword evidence="9" id="KW-0131">Cell cycle</keyword>
<dbReference type="Pfam" id="PF00350">
    <property type="entry name" value="Dynamin_N"/>
    <property type="match status" value="1"/>
</dbReference>
<evidence type="ECO:0000256" key="1">
    <source>
        <dbReference type="ARBA" id="ARBA00004370"/>
    </source>
</evidence>
<keyword evidence="7" id="KW-1133">Transmembrane helix</keyword>
<dbReference type="InterPro" id="IPR045063">
    <property type="entry name" value="Dynamin_N"/>
</dbReference>
<evidence type="ECO:0000256" key="4">
    <source>
        <dbReference type="ARBA" id="ARBA00023134"/>
    </source>
</evidence>
<evidence type="ECO:0000313" key="9">
    <source>
        <dbReference type="EMBL" id="MCS3952783.1"/>
    </source>
</evidence>
<accession>A0A9X2UAL4</accession>
<dbReference type="EMBL" id="JANUBB010000012">
    <property type="protein sequence ID" value="MCS3952783.1"/>
    <property type="molecule type" value="Genomic_DNA"/>
</dbReference>
<sequence length="818" mass="91919">MTEALTGAIHEAAEIQSVSEEDIQGNDHHWAVTLLRYGVGVYTRRDSESPRARHLLEETAQAVYGDEHWKEVLGKIESEARQTGSVRTDELERAEGGGREGILVAAILMYLAVVDQDWSANQKEYLDSVVPLLLSLDAADLFNWIHGTWPRERYRLVDSPLQFWTAGERELARKHAATILGFAKQNRRVDVTPEEFESLWEEVHSHVSGMKPLVQELGPSFEAEIGRSLDALQQMKQIRVVILGEFNVGKSSIVNRLLKRPGFMPTDGLPSTSGIIEVKNGDQERFLCKEVSEDDYEEVSRQAFSQNAGNANALSIASAQEQEADGRSVQQWEVHIPEPVLTKQQQVTLVDTPGLNEDPLRDELSHREARTAHAAVLVMDTGQPLTQYEQELLDVMAGQIRGLTIVLNKVDTVAEEVARRAKKRVLKHLEPYGLREEQVVLFNAETPGTEGSVEEDELVQRIHTVALQNVTPVRYGQLLNEVDRCGRALNQRLNHYEEKTQQSVEDLRQEREKRKKKRSACRAKIHSVEEEVRQEGEDAARELAMRLEKDWPGIVRKLKESKSNWSTDKNPLWSPKKAAKDIAEDAESNLVGLVKSWAHEEGEPILEDRIESMMNRIRNDLEEIAAYVEETQGVDADDVVSLLIERASGDAFDEPDLNFGLKDGFQAALMAVVAAAVGYIVADVVLYYVLSLIAGFLNPWLIAAATVAAITLIATGGRVAVYQKIRSKVADEVEEELTSESVKDELRDGIQEKVEETFTDFGHSIRTQANSYLEEAEHQFEKVVEELKKTEEEKDKLRNDIQGLRGKVHELDEVADGL</sequence>
<dbReference type="InterPro" id="IPR027094">
    <property type="entry name" value="Mitofusin_fam"/>
</dbReference>